<dbReference type="EC" id="3.5.-.-" evidence="1"/>
<sequence>MSDRSSIYSQGFVHSNPVPAACRIGNMVFSGVIYGRDPLSGVVPDDIDAQCALMFANLKTVIEDAGGSLDNIARLTLWMADKSERERVNPHWLRYFPDPASRPARYAIDAVLSGNIRVQCDFIAVL</sequence>
<dbReference type="Proteomes" id="UP001312893">
    <property type="component" value="Unassembled WGS sequence"/>
</dbReference>
<accession>A0ABU9FA65</accession>
<evidence type="ECO:0000313" key="2">
    <source>
        <dbReference type="Proteomes" id="UP001312893"/>
    </source>
</evidence>
<dbReference type="Gene3D" id="3.30.1330.40">
    <property type="entry name" value="RutC-like"/>
    <property type="match status" value="1"/>
</dbReference>
<keyword evidence="1" id="KW-0378">Hydrolase</keyword>
<dbReference type="RefSeq" id="WP_123754282.1">
    <property type="nucleotide sequence ID" value="NZ_JARXNK020000104.1"/>
</dbReference>
<dbReference type="GO" id="GO:0016787">
    <property type="term" value="F:hydrolase activity"/>
    <property type="evidence" value="ECO:0007669"/>
    <property type="project" value="UniProtKB-KW"/>
</dbReference>
<evidence type="ECO:0000313" key="1">
    <source>
        <dbReference type="EMBL" id="MEL0553292.1"/>
    </source>
</evidence>
<proteinExistence type="predicted"/>
<dbReference type="Pfam" id="PF01042">
    <property type="entry name" value="Ribonuc_L-PSP"/>
    <property type="match status" value="1"/>
</dbReference>
<gene>
    <name evidence="1" type="ORF">QFI96_016465</name>
</gene>
<organism evidence="1 2">
    <name type="scientific">Raoultella lignicola</name>
    <dbReference type="NCBI Taxonomy" id="3040939"/>
    <lineage>
        <taxon>Bacteria</taxon>
        <taxon>Pseudomonadati</taxon>
        <taxon>Pseudomonadota</taxon>
        <taxon>Gammaproteobacteria</taxon>
        <taxon>Enterobacterales</taxon>
        <taxon>Enterobacteriaceae</taxon>
        <taxon>Klebsiella/Raoultella group</taxon>
        <taxon>Raoultella</taxon>
    </lineage>
</organism>
<dbReference type="InterPro" id="IPR006175">
    <property type="entry name" value="YjgF/YER057c/UK114"/>
</dbReference>
<name>A0ABU9FA65_9ENTR</name>
<reference evidence="1 2" key="1">
    <citation type="submission" date="2024-04" db="EMBL/GenBank/DDBJ databases">
        <title>Two novel Raoultella species associated with bleeding cankers of broadleaf hosts, Raoultella scottia sp. nov. and Raoultella lignicola sp. nov.</title>
        <authorList>
            <person name="Brady C.L."/>
        </authorList>
    </citation>
    <scope>NUCLEOTIDE SEQUENCE [LARGE SCALE GENOMIC DNA]</scope>
    <source>
        <strain evidence="1 2">TW_WC1a.1</strain>
    </source>
</reference>
<comment type="caution">
    <text evidence="1">The sequence shown here is derived from an EMBL/GenBank/DDBJ whole genome shotgun (WGS) entry which is preliminary data.</text>
</comment>
<dbReference type="InterPro" id="IPR035959">
    <property type="entry name" value="RutC-like_sf"/>
</dbReference>
<dbReference type="EMBL" id="JARXNK020000104">
    <property type="protein sequence ID" value="MEL0553292.1"/>
    <property type="molecule type" value="Genomic_DNA"/>
</dbReference>
<protein>
    <submittedName>
        <fullName evidence="1">RidA family protein</fullName>
        <ecNumber evidence="1">3.5.-.-</ecNumber>
    </submittedName>
</protein>
<dbReference type="SUPFAM" id="SSF55298">
    <property type="entry name" value="YjgF-like"/>
    <property type="match status" value="1"/>
</dbReference>
<keyword evidence="2" id="KW-1185">Reference proteome</keyword>